<evidence type="ECO:0000259" key="2">
    <source>
        <dbReference type="PROSITE" id="PS51053"/>
    </source>
</evidence>
<organism evidence="3 4">
    <name type="scientific">Paralvinella palmiformis</name>
    <dbReference type="NCBI Taxonomy" id="53620"/>
    <lineage>
        <taxon>Eukaryota</taxon>
        <taxon>Metazoa</taxon>
        <taxon>Spiralia</taxon>
        <taxon>Lophotrochozoa</taxon>
        <taxon>Annelida</taxon>
        <taxon>Polychaeta</taxon>
        <taxon>Sedentaria</taxon>
        <taxon>Canalipalpata</taxon>
        <taxon>Terebellida</taxon>
        <taxon>Terebelliformia</taxon>
        <taxon>Alvinellidae</taxon>
        <taxon>Paralvinella</taxon>
    </lineage>
</organism>
<gene>
    <name evidence="3" type="ORF">LSH36_31g05026</name>
</gene>
<dbReference type="EMBL" id="JAODUP010000031">
    <property type="protein sequence ID" value="KAK2167210.1"/>
    <property type="molecule type" value="Genomic_DNA"/>
</dbReference>
<name>A0AAD9K9Y0_9ANNE</name>
<dbReference type="Proteomes" id="UP001208570">
    <property type="component" value="Unassembled WGS sequence"/>
</dbReference>
<proteinExistence type="predicted"/>
<feature type="domain" description="SERTA" evidence="2">
    <location>
        <begin position="72"/>
        <end position="118"/>
    </location>
</feature>
<accession>A0AAD9K9Y0</accession>
<reference evidence="3" key="1">
    <citation type="journal article" date="2023" name="Mol. Biol. Evol.">
        <title>Third-Generation Sequencing Reveals the Adaptive Role of the Epigenome in Three Deep-Sea Polychaetes.</title>
        <authorList>
            <person name="Perez M."/>
            <person name="Aroh O."/>
            <person name="Sun Y."/>
            <person name="Lan Y."/>
            <person name="Juniper S.K."/>
            <person name="Young C.R."/>
            <person name="Angers B."/>
            <person name="Qian P.Y."/>
        </authorList>
    </citation>
    <scope>NUCLEOTIDE SEQUENCE</scope>
    <source>
        <strain evidence="3">P08H-3</strain>
    </source>
</reference>
<feature type="region of interest" description="Disordered" evidence="1">
    <location>
        <begin position="138"/>
        <end position="157"/>
    </location>
</feature>
<protein>
    <recommendedName>
        <fullName evidence="2">SERTA domain-containing protein</fullName>
    </recommendedName>
</protein>
<dbReference type="Pfam" id="PF06031">
    <property type="entry name" value="SERTA"/>
    <property type="match status" value="1"/>
</dbReference>
<evidence type="ECO:0000313" key="3">
    <source>
        <dbReference type="EMBL" id="KAK2167210.1"/>
    </source>
</evidence>
<sequence length="550" mass="58928">MASIYGSRTITTTTTTTAAATTTTSSSSAATTATTGVKRKLAVADDAIYLDSSDSCRPAKRISPFLNTPIQRKEAKRRILRLSMRKMREIDCPESFLCRSVLINNLARSLQDDLKDDKLWSRWDWAADMDALPYRAHGQDPHVGSRTGSSSPQASAARCPVVHGAATGSGQWSTDAHAHWLNADDVHMSASERERISREMTQSHDRLAETVDSLTSFDADYTSAEKADSVKPNSILNSASSGSHFATSGCDVTNVSCSCGSSPLTSCGVGMYASSTYGTAMDANSCILKNDVNKNNKLLPPCSQYRTKVDPVPSLDLRHLDAYPSTDYPCTLASGATLSQQPLQISDIGPLAQDTPRYPDSQLAKLSGFDKDATDKDPWSLPCLDYPDDLGTTYLDMTSNSVCRVRNDSSFLDSLDSCIPSLQQTDMHSTTVAIAVTSNVTGSATSGSTVTANGLQMKSSFSTADSTSSALDGLLFGSQWNSTSMADDVMNSPLSTSFSVGSTVSCSAEAERPEYATSSEFSDPERFSSQSLRDFDIIYNNLVSVLIGGN</sequence>
<dbReference type="AlphaFoldDB" id="A0AAD9K9Y0"/>
<keyword evidence="4" id="KW-1185">Reference proteome</keyword>
<evidence type="ECO:0000313" key="4">
    <source>
        <dbReference type="Proteomes" id="UP001208570"/>
    </source>
</evidence>
<evidence type="ECO:0000256" key="1">
    <source>
        <dbReference type="SAM" id="MobiDB-lite"/>
    </source>
</evidence>
<dbReference type="PROSITE" id="PS51053">
    <property type="entry name" value="SERTA"/>
    <property type="match status" value="1"/>
</dbReference>
<comment type="caution">
    <text evidence="3">The sequence shown here is derived from an EMBL/GenBank/DDBJ whole genome shotgun (WGS) entry which is preliminary data.</text>
</comment>
<dbReference type="InterPro" id="IPR009263">
    <property type="entry name" value="SERTA_dom"/>
</dbReference>